<accession>A0A0M2JWP7</accession>
<feature type="transmembrane region" description="Helical" evidence="1">
    <location>
        <begin position="31"/>
        <end position="50"/>
    </location>
</feature>
<dbReference type="Proteomes" id="UP000034150">
    <property type="component" value="Unassembled WGS sequence"/>
</dbReference>
<organism evidence="3 4">
    <name type="scientific">Mycolicibacterium obuense</name>
    <dbReference type="NCBI Taxonomy" id="1807"/>
    <lineage>
        <taxon>Bacteria</taxon>
        <taxon>Bacillati</taxon>
        <taxon>Actinomycetota</taxon>
        <taxon>Actinomycetes</taxon>
        <taxon>Mycobacteriales</taxon>
        <taxon>Mycobacteriaceae</taxon>
        <taxon>Mycolicibacterium</taxon>
    </lineage>
</organism>
<keyword evidence="1" id="KW-0472">Membrane</keyword>
<dbReference type="AlphaFoldDB" id="A0A0M2JWP7"/>
<sequence length="267" mass="29175">MWVLFVAGVISPAAGTFLVTIGQNREDKGDWGYLLSGIAVLFFGGFLLFGQQWASRLITKLDLKIAEQFRITIKDALQGVAELISEMPGQSRSRRRNTLITVAIQSVGALTLLLKDVHRLRATVYHVNDAGNMECMAYLGRGDGVKPQPFLKGTDRGDRALRFVATARRPLFVPNVHSPNAVRQYGGSKAGYETFISASIHTDDLAYGMVTIDAPRAGTLLEMDQHLVALVADLLAIAFAMAEHSTWGAFMKIFKTTPDATQDEDSG</sequence>
<protein>
    <recommendedName>
        <fullName evidence="2">GAF domain-containing protein</fullName>
    </recommendedName>
</protein>
<proteinExistence type="predicted"/>
<dbReference type="Gene3D" id="3.30.450.40">
    <property type="match status" value="1"/>
</dbReference>
<keyword evidence="1" id="KW-1133">Transmembrane helix</keyword>
<evidence type="ECO:0000256" key="1">
    <source>
        <dbReference type="SAM" id="Phobius"/>
    </source>
</evidence>
<feature type="domain" description="GAF" evidence="2">
    <location>
        <begin position="156"/>
        <end position="238"/>
    </location>
</feature>
<comment type="caution">
    <text evidence="3">The sequence shown here is derived from an EMBL/GenBank/DDBJ whole genome shotgun (WGS) entry which is preliminary data.</text>
</comment>
<evidence type="ECO:0000313" key="3">
    <source>
        <dbReference type="EMBL" id="KKF01502.1"/>
    </source>
</evidence>
<gene>
    <name evidence="3" type="ORF">WN67_13210</name>
</gene>
<keyword evidence="4" id="KW-1185">Reference proteome</keyword>
<dbReference type="InterPro" id="IPR003018">
    <property type="entry name" value="GAF"/>
</dbReference>
<keyword evidence="1" id="KW-0812">Transmembrane</keyword>
<name>A0A0M2JWP7_9MYCO</name>
<dbReference type="SUPFAM" id="SSF55781">
    <property type="entry name" value="GAF domain-like"/>
    <property type="match status" value="1"/>
</dbReference>
<dbReference type="Pfam" id="PF01590">
    <property type="entry name" value="GAF"/>
    <property type="match status" value="1"/>
</dbReference>
<evidence type="ECO:0000313" key="4">
    <source>
        <dbReference type="Proteomes" id="UP000034150"/>
    </source>
</evidence>
<evidence type="ECO:0000259" key="2">
    <source>
        <dbReference type="Pfam" id="PF01590"/>
    </source>
</evidence>
<dbReference type="EMBL" id="LAUZ02000040">
    <property type="protein sequence ID" value="KKF01502.1"/>
    <property type="molecule type" value="Genomic_DNA"/>
</dbReference>
<dbReference type="PATRIC" id="fig|1807.13.peg.3478"/>
<reference evidence="3 4" key="1">
    <citation type="journal article" date="2015" name="Genome Announc.">
        <title>Draft Genome Sequence of Mycobacterium obuense Strain UC1, Isolated from Patient Sputum.</title>
        <authorList>
            <person name="Greninger A.L."/>
            <person name="Cunningham G."/>
            <person name="Hsu E.D."/>
            <person name="Yu J.M."/>
            <person name="Chiu C.Y."/>
            <person name="Miller S."/>
        </authorList>
    </citation>
    <scope>NUCLEOTIDE SEQUENCE [LARGE SCALE GENOMIC DNA]</scope>
    <source>
        <strain evidence="3 4">UC1</strain>
    </source>
</reference>
<dbReference type="OrthoDB" id="4965078at2"/>
<dbReference type="InterPro" id="IPR029016">
    <property type="entry name" value="GAF-like_dom_sf"/>
</dbReference>
<dbReference type="RefSeq" id="WP_046363486.1">
    <property type="nucleotide sequence ID" value="NZ_CALTXN010000018.1"/>
</dbReference>